<feature type="transmembrane region" description="Helical" evidence="8">
    <location>
        <begin position="75"/>
        <end position="95"/>
    </location>
</feature>
<evidence type="ECO:0000256" key="8">
    <source>
        <dbReference type="SAM" id="Phobius"/>
    </source>
</evidence>
<keyword evidence="10" id="KW-1185">Reference proteome</keyword>
<dbReference type="GO" id="GO:0005783">
    <property type="term" value="C:endoplasmic reticulum"/>
    <property type="evidence" value="ECO:0007669"/>
    <property type="project" value="TreeGrafter"/>
</dbReference>
<proteinExistence type="inferred from homology"/>
<evidence type="ECO:0000256" key="2">
    <source>
        <dbReference type="ARBA" id="ARBA00009457"/>
    </source>
</evidence>
<sequence>MRRKARPNAADNVAGETWEGQGLDAGVAAAAGAPSAMSSSGHNEEPPPEKKNRPKDSAFRQQNMDMWVPILTPRCVVLMFAAVAAAFIPAGVYLYTQSKAVVEYRIQYDGDGAAAGLAACAVTGFNQSAACTVRFDVDATMEPPIYVYYEVGKLLQNHRKYVKSRSAPQLTGDESALLGDDNCEPLRKDAASGQWLNPCGLIANSMFTDVLSVADAPAPFDGASSGSFMSETGIAWPVDRGRALLLSPHALVCRRDLTQYRGQRWAYWYPSDDTIRYLYETYPAIVNPIEGVLNEHFMVWMRCILSNNILPPPAERCCRAAGMPTFRKVYGRIDTKLEPGDHVTFDVQASYYVSGFDGTKAIVLSTLSNVGAHNTFAGPAYMAMGILAFLIAVGFTIKHLLNPRGLGDARFLNMRDVQ</sequence>
<dbReference type="OrthoDB" id="340608at2759"/>
<evidence type="ECO:0000256" key="3">
    <source>
        <dbReference type="ARBA" id="ARBA00022692"/>
    </source>
</evidence>
<evidence type="ECO:0000313" key="9">
    <source>
        <dbReference type="EMBL" id="KAG5179769.1"/>
    </source>
</evidence>
<evidence type="ECO:0000256" key="6">
    <source>
        <dbReference type="PIRNR" id="PIRNR015840"/>
    </source>
</evidence>
<protein>
    <submittedName>
        <fullName evidence="9">Ligand-effect modulator 3 family</fullName>
    </submittedName>
</protein>
<keyword evidence="3 8" id="KW-0812">Transmembrane</keyword>
<feature type="compositionally biased region" description="Low complexity" evidence="7">
    <location>
        <begin position="20"/>
        <end position="41"/>
    </location>
</feature>
<dbReference type="InterPro" id="IPR005045">
    <property type="entry name" value="CDC50/LEM3_fam"/>
</dbReference>
<feature type="region of interest" description="Disordered" evidence="7">
    <location>
        <begin position="1"/>
        <end position="57"/>
    </location>
</feature>
<feature type="transmembrane region" description="Helical" evidence="8">
    <location>
        <begin position="380"/>
        <end position="401"/>
    </location>
</feature>
<dbReference type="AlphaFoldDB" id="A0A836CBM9"/>
<evidence type="ECO:0000256" key="7">
    <source>
        <dbReference type="SAM" id="MobiDB-lite"/>
    </source>
</evidence>
<keyword evidence="4 8" id="KW-1133">Transmembrane helix</keyword>
<accession>A0A836CBM9</accession>
<dbReference type="Proteomes" id="UP000664859">
    <property type="component" value="Unassembled WGS sequence"/>
</dbReference>
<keyword evidence="5 6" id="KW-0472">Membrane</keyword>
<dbReference type="GO" id="GO:0005794">
    <property type="term" value="C:Golgi apparatus"/>
    <property type="evidence" value="ECO:0007669"/>
    <property type="project" value="TreeGrafter"/>
</dbReference>
<evidence type="ECO:0000256" key="1">
    <source>
        <dbReference type="ARBA" id="ARBA00004141"/>
    </source>
</evidence>
<dbReference type="PANTHER" id="PTHR10926:SF0">
    <property type="entry name" value="CDC50, ISOFORM A"/>
    <property type="match status" value="1"/>
</dbReference>
<comment type="caution">
    <text evidence="9">The sequence shown here is derived from an EMBL/GenBank/DDBJ whole genome shotgun (WGS) entry which is preliminary data.</text>
</comment>
<evidence type="ECO:0000256" key="4">
    <source>
        <dbReference type="ARBA" id="ARBA00022989"/>
    </source>
</evidence>
<feature type="compositionally biased region" description="Basic and acidic residues" evidence="7">
    <location>
        <begin position="42"/>
        <end position="57"/>
    </location>
</feature>
<reference evidence="9" key="1">
    <citation type="submission" date="2021-02" db="EMBL/GenBank/DDBJ databases">
        <title>First Annotated Genome of the Yellow-green Alga Tribonema minus.</title>
        <authorList>
            <person name="Mahan K.M."/>
        </authorList>
    </citation>
    <scope>NUCLEOTIDE SEQUENCE</scope>
    <source>
        <strain evidence="9">UTEX B ZZ1240</strain>
    </source>
</reference>
<evidence type="ECO:0000313" key="10">
    <source>
        <dbReference type="Proteomes" id="UP000664859"/>
    </source>
</evidence>
<gene>
    <name evidence="9" type="ORF">JKP88DRAFT_261251</name>
</gene>
<name>A0A836CBM9_9STRA</name>
<organism evidence="9 10">
    <name type="scientific">Tribonema minus</name>
    <dbReference type="NCBI Taxonomy" id="303371"/>
    <lineage>
        <taxon>Eukaryota</taxon>
        <taxon>Sar</taxon>
        <taxon>Stramenopiles</taxon>
        <taxon>Ochrophyta</taxon>
        <taxon>PX clade</taxon>
        <taxon>Xanthophyceae</taxon>
        <taxon>Tribonematales</taxon>
        <taxon>Tribonemataceae</taxon>
        <taxon>Tribonema</taxon>
    </lineage>
</organism>
<comment type="similarity">
    <text evidence="2 6">Belongs to the CDC50/LEM3 family.</text>
</comment>
<dbReference type="PIRSF" id="PIRSF015840">
    <property type="entry name" value="DUF284_TM_euk"/>
    <property type="match status" value="1"/>
</dbReference>
<evidence type="ECO:0000256" key="5">
    <source>
        <dbReference type="ARBA" id="ARBA00023136"/>
    </source>
</evidence>
<dbReference type="Pfam" id="PF03381">
    <property type="entry name" value="CDC50"/>
    <property type="match status" value="2"/>
</dbReference>
<comment type="subcellular location">
    <subcellularLocation>
        <location evidence="1">Membrane</location>
        <topology evidence="1">Multi-pass membrane protein</topology>
    </subcellularLocation>
</comment>
<dbReference type="GO" id="GO:0005886">
    <property type="term" value="C:plasma membrane"/>
    <property type="evidence" value="ECO:0007669"/>
    <property type="project" value="TreeGrafter"/>
</dbReference>
<dbReference type="PANTHER" id="PTHR10926">
    <property type="entry name" value="CELL CYCLE CONTROL PROTEIN 50"/>
    <property type="match status" value="1"/>
</dbReference>
<dbReference type="EMBL" id="JAFCMP010000445">
    <property type="protein sequence ID" value="KAG5179769.1"/>
    <property type="molecule type" value="Genomic_DNA"/>
</dbReference>